<keyword evidence="1" id="KW-0269">Exonuclease</keyword>
<dbReference type="Gene3D" id="3.40.50.10890">
    <property type="match status" value="1"/>
</dbReference>
<dbReference type="Proteomes" id="UP000198508">
    <property type="component" value="Unassembled WGS sequence"/>
</dbReference>
<accession>A0A1I0FEI2</accession>
<dbReference type="InterPro" id="IPR050698">
    <property type="entry name" value="MBL"/>
</dbReference>
<dbReference type="AlphaFoldDB" id="A0A1I0FEI2"/>
<dbReference type="GO" id="GO:0004527">
    <property type="term" value="F:exonuclease activity"/>
    <property type="evidence" value="ECO:0007669"/>
    <property type="project" value="UniProtKB-KW"/>
</dbReference>
<reference evidence="2" key="1">
    <citation type="submission" date="2016-10" db="EMBL/GenBank/DDBJ databases">
        <authorList>
            <person name="Varghese N."/>
            <person name="Submissions S."/>
        </authorList>
    </citation>
    <scope>NUCLEOTIDE SEQUENCE [LARGE SCALE GENOMIC DNA]</scope>
    <source>
        <strain evidence="2">NLAE-zl-G277</strain>
    </source>
</reference>
<dbReference type="PANTHER" id="PTHR11203:SF37">
    <property type="entry name" value="INTEGRATOR COMPLEX SUBUNIT 11"/>
    <property type="match status" value="1"/>
</dbReference>
<dbReference type="PANTHER" id="PTHR11203">
    <property type="entry name" value="CLEAVAGE AND POLYADENYLATION SPECIFICITY FACTOR FAMILY MEMBER"/>
    <property type="match status" value="1"/>
</dbReference>
<dbReference type="STRING" id="460384.SAMN05216313_108133"/>
<sequence>MYMDRLIVKGGYGEHGRSCFLVPFAQGRYYMLDCGIMDTDENPWPEVETELLERTEYLFLSHCHKDHSGAFSRLVSRGFRGWLVAAGATVELAGICYNKVIQADPLSAWPMGLGRELHFSCGRSGHCVGGLWFHIWDSGKSCFYSGDYQPGSLAFAVDQVKGRRADLAIVDCAHPDTQEDARALRSRILEWIGPCLAAGRRVVLPLPRYGRGLELIALIKENFPQVAIAADQGFAAAAEQMCGYGQWLRAGKEEQIRAFLEEQPEERLERDRYDVLLLGDAHLEQQRCRSLAERELARGGLVIITGRVKPGGFVQTLLDGKRAVRAHFPHHQSMGDFMALLEQNDFQTVVPFHNGRQELYFQAAGIGSKRESG</sequence>
<dbReference type="Gene3D" id="3.60.15.10">
    <property type="entry name" value="Ribonuclease Z/Hydroxyacylglutathione hydrolase-like"/>
    <property type="match status" value="2"/>
</dbReference>
<keyword evidence="1" id="KW-0540">Nuclease</keyword>
<protein>
    <submittedName>
        <fullName evidence="1">RNA processing exonuclease, beta-lactamase fold, Cft2 family</fullName>
    </submittedName>
</protein>
<dbReference type="RefSeq" id="WP_092362932.1">
    <property type="nucleotide sequence ID" value="NZ_FOIM01000008.1"/>
</dbReference>
<gene>
    <name evidence="1" type="ORF">SAMN05216313_108133</name>
</gene>
<organism evidence="1 2">
    <name type="scientific">Enterocloster lavalensis</name>
    <dbReference type="NCBI Taxonomy" id="460384"/>
    <lineage>
        <taxon>Bacteria</taxon>
        <taxon>Bacillati</taxon>
        <taxon>Bacillota</taxon>
        <taxon>Clostridia</taxon>
        <taxon>Lachnospirales</taxon>
        <taxon>Lachnospiraceae</taxon>
        <taxon>Enterocloster</taxon>
    </lineage>
</organism>
<name>A0A1I0FEI2_9FIRM</name>
<keyword evidence="1" id="KW-0378">Hydrolase</keyword>
<dbReference type="GO" id="GO:0004521">
    <property type="term" value="F:RNA endonuclease activity"/>
    <property type="evidence" value="ECO:0007669"/>
    <property type="project" value="TreeGrafter"/>
</dbReference>
<evidence type="ECO:0000313" key="2">
    <source>
        <dbReference type="Proteomes" id="UP000198508"/>
    </source>
</evidence>
<dbReference type="InterPro" id="IPR036866">
    <property type="entry name" value="RibonucZ/Hydroxyglut_hydro"/>
</dbReference>
<proteinExistence type="predicted"/>
<dbReference type="SUPFAM" id="SSF56281">
    <property type="entry name" value="Metallo-hydrolase/oxidoreductase"/>
    <property type="match status" value="1"/>
</dbReference>
<evidence type="ECO:0000313" key="1">
    <source>
        <dbReference type="EMBL" id="SET56382.1"/>
    </source>
</evidence>
<keyword evidence="2" id="KW-1185">Reference proteome</keyword>
<dbReference type="EMBL" id="FOIM01000008">
    <property type="protein sequence ID" value="SET56382.1"/>
    <property type="molecule type" value="Genomic_DNA"/>
</dbReference>